<keyword evidence="3" id="KW-0058">Aromatic hydrocarbons catabolism</keyword>
<dbReference type="InterPro" id="IPR000391">
    <property type="entry name" value="Rng_hydr_dOase-bsu"/>
</dbReference>
<organism evidence="6 7">
    <name type="scientific">Immundisolibacter cernigliae</name>
    <dbReference type="NCBI Taxonomy" id="1810504"/>
    <lineage>
        <taxon>Bacteria</taxon>
        <taxon>Pseudomonadati</taxon>
        <taxon>Pseudomonadota</taxon>
        <taxon>Gammaproteobacteria</taxon>
        <taxon>Immundisolibacterales</taxon>
        <taxon>Immundisolibacteraceae</taxon>
        <taxon>Immundisolibacter</taxon>
    </lineage>
</organism>
<dbReference type="CDD" id="cd00667">
    <property type="entry name" value="ring_hydroxylating_dioxygenases_beta"/>
    <property type="match status" value="1"/>
</dbReference>
<name>A0A1B1YSA9_9GAMM</name>
<keyword evidence="4" id="KW-0223">Dioxygenase</keyword>
<evidence type="ECO:0000313" key="7">
    <source>
        <dbReference type="Proteomes" id="UP000092952"/>
    </source>
</evidence>
<comment type="pathway">
    <text evidence="1">Aromatic compound metabolism.</text>
</comment>
<dbReference type="PANTHER" id="PTHR41534:SF2">
    <property type="entry name" value="3-PHENYLPROPIONATE_CINNAMIC ACID DIOXYGENASE SUBUNIT BETA"/>
    <property type="match status" value="1"/>
</dbReference>
<evidence type="ECO:0000256" key="3">
    <source>
        <dbReference type="ARBA" id="ARBA00022797"/>
    </source>
</evidence>
<dbReference type="Proteomes" id="UP000092952">
    <property type="component" value="Chromosome"/>
</dbReference>
<dbReference type="GO" id="GO:0019380">
    <property type="term" value="P:3-phenylpropionate catabolic process"/>
    <property type="evidence" value="ECO:0007669"/>
    <property type="project" value="TreeGrafter"/>
</dbReference>
<dbReference type="RefSeq" id="WP_068803218.1">
    <property type="nucleotide sequence ID" value="NZ_CP014671.1"/>
</dbReference>
<accession>A0A1B1YSA9</accession>
<sequence>MPFDRYAVEQFLYREARLADEQRLDDWLTLWDEDALYWVPCNQDDVDPARQLSIIYDDHARLRLRVARITKTGMAWTQEPRSRLRRLVSNIEIYDGPDGLIQTFSNFHLTELRVNRRDPVEWIGRTEHRLRPHGDDFRLAFKKVMLINNDHEMTQLSCMV</sequence>
<dbReference type="EMBL" id="CP014671">
    <property type="protein sequence ID" value="ANX03662.1"/>
    <property type="molecule type" value="Genomic_DNA"/>
</dbReference>
<dbReference type="STRING" id="1810504.PG2T_05280"/>
<dbReference type="Pfam" id="PF00866">
    <property type="entry name" value="Ring_hydroxyl_B"/>
    <property type="match status" value="1"/>
</dbReference>
<dbReference type="SUPFAM" id="SSF54427">
    <property type="entry name" value="NTF2-like"/>
    <property type="match status" value="1"/>
</dbReference>
<dbReference type="Gene3D" id="3.10.450.50">
    <property type="match status" value="1"/>
</dbReference>
<dbReference type="OrthoDB" id="7446267at2"/>
<evidence type="ECO:0000256" key="1">
    <source>
        <dbReference type="ARBA" id="ARBA00005211"/>
    </source>
</evidence>
<reference evidence="7" key="1">
    <citation type="submission" date="2016-03" db="EMBL/GenBank/DDBJ databases">
        <title>Complete genome sequence of Solimmundus cernigliae, representing a novel lineage of polycyclic aromatic hydrocarbon degraders within the Gammaproteobacteria.</title>
        <authorList>
            <person name="Singleton D.R."/>
            <person name="Dickey A.N."/>
            <person name="Scholl E.H."/>
            <person name="Wright F.A."/>
            <person name="Aitken M.D."/>
        </authorList>
    </citation>
    <scope>NUCLEOTIDE SEQUENCE [LARGE SCALE GENOMIC DNA]</scope>
    <source>
        <strain evidence="7">TR3.2</strain>
    </source>
</reference>
<gene>
    <name evidence="6" type="ORF">PG2T_05280</name>
</gene>
<proteinExistence type="inferred from homology"/>
<keyword evidence="5" id="KW-0560">Oxidoreductase</keyword>
<evidence type="ECO:0000256" key="5">
    <source>
        <dbReference type="ARBA" id="ARBA00023002"/>
    </source>
</evidence>
<dbReference type="PANTHER" id="PTHR41534">
    <property type="entry name" value="BLR3401 PROTEIN"/>
    <property type="match status" value="1"/>
</dbReference>
<dbReference type="GO" id="GO:0051213">
    <property type="term" value="F:dioxygenase activity"/>
    <property type="evidence" value="ECO:0007669"/>
    <property type="project" value="UniProtKB-KW"/>
</dbReference>
<evidence type="ECO:0008006" key="8">
    <source>
        <dbReference type="Google" id="ProtNLM"/>
    </source>
</evidence>
<evidence type="ECO:0000313" key="6">
    <source>
        <dbReference type="EMBL" id="ANX03662.1"/>
    </source>
</evidence>
<evidence type="ECO:0000256" key="4">
    <source>
        <dbReference type="ARBA" id="ARBA00022964"/>
    </source>
</evidence>
<dbReference type="AlphaFoldDB" id="A0A1B1YSA9"/>
<dbReference type="InParanoid" id="A0A1B1YSA9"/>
<dbReference type="InterPro" id="IPR032710">
    <property type="entry name" value="NTF2-like_dom_sf"/>
</dbReference>
<comment type="similarity">
    <text evidence="2">Belongs to the bacterial ring-hydroxylating dioxygenase beta subunit family.</text>
</comment>
<dbReference type="KEGG" id="gbi:PG2T_05280"/>
<keyword evidence="7" id="KW-1185">Reference proteome</keyword>
<evidence type="ECO:0000256" key="2">
    <source>
        <dbReference type="ARBA" id="ARBA00009570"/>
    </source>
</evidence>
<protein>
    <recommendedName>
        <fullName evidence="8">Ring-hydroxylating dioxygenase subunit beta</fullName>
    </recommendedName>
</protein>